<dbReference type="InterPro" id="IPR003439">
    <property type="entry name" value="ABC_transporter-like_ATP-bd"/>
</dbReference>
<dbReference type="PROSITE" id="PS00211">
    <property type="entry name" value="ABC_TRANSPORTER_1"/>
    <property type="match status" value="1"/>
</dbReference>
<sequence length="301" mass="34392">MTLVIENISKKIQQQDVLKNVSFELNTGEIVGLVGRNGSGKTTLFDTIAGELLPDFGRIGLDGLDYIKTIRLHEQLFYVDMPENWLRYYSPRKIKAILKLAYPNFDEQWYDAEIKRFGLNNSKRIRTYSKGMRALFMIIVSFASRAQYVFLDEPLDGLDVLIRDQVKQLIVNQVTSHQTTVLIASHNLVDLDTLVDRVLLLKNHTIDRTFAIEENKNIRKYQLAYSGEVLPTFLRDSGTIIAQTGHVVTIVFNDFTEALGIKLAGQDFKFIEELPIGSEDVFRASFAEEAHVWQQELEGTK</sequence>
<dbReference type="PROSITE" id="PS50893">
    <property type="entry name" value="ABC_TRANSPORTER_2"/>
    <property type="match status" value="1"/>
</dbReference>
<dbReference type="InterPro" id="IPR027417">
    <property type="entry name" value="P-loop_NTPase"/>
</dbReference>
<proteinExistence type="predicted"/>
<evidence type="ECO:0000256" key="2">
    <source>
        <dbReference type="ARBA" id="ARBA00022840"/>
    </source>
</evidence>
<keyword evidence="2 4" id="KW-0067">ATP-binding</keyword>
<reference evidence="4 5" key="1">
    <citation type="submission" date="2020-04" db="EMBL/GenBank/DDBJ databases">
        <title>MicrobeNet Type strains.</title>
        <authorList>
            <person name="Nicholson A.C."/>
        </authorList>
    </citation>
    <scope>NUCLEOTIDE SEQUENCE [LARGE SCALE GENOMIC DNA]</scope>
    <source>
        <strain evidence="4 5">CCUG 54536</strain>
    </source>
</reference>
<dbReference type="InterPro" id="IPR017871">
    <property type="entry name" value="ABC_transporter-like_CS"/>
</dbReference>
<evidence type="ECO:0000313" key="4">
    <source>
        <dbReference type="EMBL" id="NKZ18487.1"/>
    </source>
</evidence>
<dbReference type="RefSeq" id="WP_168676707.1">
    <property type="nucleotide sequence ID" value="NZ_BPKV01000005.1"/>
</dbReference>
<evidence type="ECO:0000313" key="5">
    <source>
        <dbReference type="Proteomes" id="UP000590460"/>
    </source>
</evidence>
<dbReference type="Gene3D" id="3.40.50.300">
    <property type="entry name" value="P-loop containing nucleotide triphosphate hydrolases"/>
    <property type="match status" value="1"/>
</dbReference>
<dbReference type="Pfam" id="PF00005">
    <property type="entry name" value="ABC_tran"/>
    <property type="match status" value="1"/>
</dbReference>
<evidence type="ECO:0000256" key="1">
    <source>
        <dbReference type="ARBA" id="ARBA00022741"/>
    </source>
</evidence>
<feature type="domain" description="ABC transporter" evidence="3">
    <location>
        <begin position="3"/>
        <end position="228"/>
    </location>
</feature>
<dbReference type="SMART" id="SM00382">
    <property type="entry name" value="AAA"/>
    <property type="match status" value="1"/>
</dbReference>
<dbReference type="PANTHER" id="PTHR43158">
    <property type="entry name" value="SKFA PEPTIDE EXPORT ATP-BINDING PROTEIN SKFE"/>
    <property type="match status" value="1"/>
</dbReference>
<dbReference type="AlphaFoldDB" id="A0A846Z9R7"/>
<dbReference type="InterPro" id="IPR003593">
    <property type="entry name" value="AAA+_ATPase"/>
</dbReference>
<dbReference type="SUPFAM" id="SSF52540">
    <property type="entry name" value="P-loop containing nucleoside triphosphate hydrolases"/>
    <property type="match status" value="1"/>
</dbReference>
<keyword evidence="1" id="KW-0547">Nucleotide-binding</keyword>
<dbReference type="PANTHER" id="PTHR43158:SF10">
    <property type="entry name" value="ABC TRANSPORTER ATP-BINDING PROTEIN YTRB"/>
    <property type="match status" value="1"/>
</dbReference>
<accession>A0A846Z9R7</accession>
<organism evidence="4 5">
    <name type="scientific">Leuconostoc holzapfelii</name>
    <dbReference type="NCBI Taxonomy" id="434464"/>
    <lineage>
        <taxon>Bacteria</taxon>
        <taxon>Bacillati</taxon>
        <taxon>Bacillota</taxon>
        <taxon>Bacilli</taxon>
        <taxon>Lactobacillales</taxon>
        <taxon>Lactobacillaceae</taxon>
        <taxon>Leuconostoc</taxon>
    </lineage>
</organism>
<dbReference type="GO" id="GO:0005524">
    <property type="term" value="F:ATP binding"/>
    <property type="evidence" value="ECO:0007669"/>
    <property type="project" value="UniProtKB-KW"/>
</dbReference>
<protein>
    <submittedName>
        <fullName evidence="4">ABC transporter ATP-binding protein</fullName>
    </submittedName>
</protein>
<name>A0A846Z9R7_9LACO</name>
<dbReference type="GO" id="GO:0016887">
    <property type="term" value="F:ATP hydrolysis activity"/>
    <property type="evidence" value="ECO:0007669"/>
    <property type="project" value="InterPro"/>
</dbReference>
<evidence type="ECO:0000259" key="3">
    <source>
        <dbReference type="PROSITE" id="PS50893"/>
    </source>
</evidence>
<gene>
    <name evidence="4" type="ORF">HF966_04790</name>
</gene>
<dbReference type="EMBL" id="JAAXPO010000004">
    <property type="protein sequence ID" value="NKZ18487.1"/>
    <property type="molecule type" value="Genomic_DNA"/>
</dbReference>
<comment type="caution">
    <text evidence="4">The sequence shown here is derived from an EMBL/GenBank/DDBJ whole genome shotgun (WGS) entry which is preliminary data.</text>
</comment>
<dbReference type="CDD" id="cd03230">
    <property type="entry name" value="ABC_DR_subfamily_A"/>
    <property type="match status" value="1"/>
</dbReference>
<dbReference type="Proteomes" id="UP000590460">
    <property type="component" value="Unassembled WGS sequence"/>
</dbReference>